<feature type="compositionally biased region" description="Acidic residues" evidence="1">
    <location>
        <begin position="1"/>
        <end position="12"/>
    </location>
</feature>
<accession>A0A8X6P476</accession>
<keyword evidence="3" id="KW-1185">Reference proteome</keyword>
<evidence type="ECO:0000313" key="2">
    <source>
        <dbReference type="EMBL" id="GFT49481.1"/>
    </source>
</evidence>
<evidence type="ECO:0000256" key="1">
    <source>
        <dbReference type="SAM" id="MobiDB-lite"/>
    </source>
</evidence>
<feature type="region of interest" description="Disordered" evidence="1">
    <location>
        <begin position="132"/>
        <end position="151"/>
    </location>
</feature>
<sequence length="151" mass="17078">EPEDESPEVSEEEPIKRSQIKTTKEPLGHPVKSTTKVSEDPEEEPIEHPLIDATTQNNNLNLVPKQEEEPEDESPEVSEEEPIKRSQIKTTKEPLGHPVKSTTKVSEDPEEEPIEHPLIDATTQNNNLNLVPKQEGTEENHTGHFENIEEK</sequence>
<feature type="compositionally biased region" description="Acidic residues" evidence="1">
    <location>
        <begin position="68"/>
        <end position="80"/>
    </location>
</feature>
<organism evidence="2 3">
    <name type="scientific">Nephila pilipes</name>
    <name type="common">Giant wood spider</name>
    <name type="synonym">Nephila maculata</name>
    <dbReference type="NCBI Taxonomy" id="299642"/>
    <lineage>
        <taxon>Eukaryota</taxon>
        <taxon>Metazoa</taxon>
        <taxon>Ecdysozoa</taxon>
        <taxon>Arthropoda</taxon>
        <taxon>Chelicerata</taxon>
        <taxon>Arachnida</taxon>
        <taxon>Araneae</taxon>
        <taxon>Araneomorphae</taxon>
        <taxon>Entelegynae</taxon>
        <taxon>Araneoidea</taxon>
        <taxon>Nephilidae</taxon>
        <taxon>Nephila</taxon>
    </lineage>
</organism>
<dbReference type="Proteomes" id="UP000887013">
    <property type="component" value="Unassembled WGS sequence"/>
</dbReference>
<proteinExistence type="predicted"/>
<protein>
    <submittedName>
        <fullName evidence="2">Uncharacterized protein</fullName>
    </submittedName>
</protein>
<reference evidence="2" key="1">
    <citation type="submission" date="2020-08" db="EMBL/GenBank/DDBJ databases">
        <title>Multicomponent nature underlies the extraordinary mechanical properties of spider dragline silk.</title>
        <authorList>
            <person name="Kono N."/>
            <person name="Nakamura H."/>
            <person name="Mori M."/>
            <person name="Yoshida Y."/>
            <person name="Ohtoshi R."/>
            <person name="Malay A.D."/>
            <person name="Moran D.A.P."/>
            <person name="Tomita M."/>
            <person name="Numata K."/>
            <person name="Arakawa K."/>
        </authorList>
    </citation>
    <scope>NUCLEOTIDE SEQUENCE</scope>
</reference>
<name>A0A8X6P476_NEPPI</name>
<gene>
    <name evidence="2" type="ORF">NPIL_127601</name>
</gene>
<dbReference type="AlphaFoldDB" id="A0A8X6P476"/>
<feature type="compositionally biased region" description="Basic and acidic residues" evidence="1">
    <location>
        <begin position="135"/>
        <end position="151"/>
    </location>
</feature>
<feature type="region of interest" description="Disordered" evidence="1">
    <location>
        <begin position="1"/>
        <end position="126"/>
    </location>
</feature>
<evidence type="ECO:0000313" key="3">
    <source>
        <dbReference type="Proteomes" id="UP000887013"/>
    </source>
</evidence>
<comment type="caution">
    <text evidence="2">The sequence shown here is derived from an EMBL/GenBank/DDBJ whole genome shotgun (WGS) entry which is preliminary data.</text>
</comment>
<dbReference type="EMBL" id="BMAW01065248">
    <property type="protein sequence ID" value="GFT49481.1"/>
    <property type="molecule type" value="Genomic_DNA"/>
</dbReference>
<feature type="non-terminal residue" evidence="2">
    <location>
        <position position="1"/>
    </location>
</feature>